<dbReference type="FunFam" id="1.20.1310.10:FF:000019">
    <property type="entry name" value="Cullin 1"/>
    <property type="match status" value="1"/>
</dbReference>
<keyword evidence="3" id="KW-0833">Ubl conjugation pathway</keyword>
<dbReference type="Proteomes" id="UP000321570">
    <property type="component" value="Unassembled WGS sequence"/>
</dbReference>
<comment type="similarity">
    <text evidence="1 5 6">Belongs to the cullin family.</text>
</comment>
<dbReference type="Pfam" id="PF26557">
    <property type="entry name" value="Cullin_AB"/>
    <property type="match status" value="1"/>
</dbReference>
<dbReference type="GO" id="GO:0031625">
    <property type="term" value="F:ubiquitin protein ligase binding"/>
    <property type="evidence" value="ECO:0007669"/>
    <property type="project" value="InterPro"/>
</dbReference>
<evidence type="ECO:0000256" key="3">
    <source>
        <dbReference type="ARBA" id="ARBA00022786"/>
    </source>
</evidence>
<dbReference type="FunFam" id="1.10.10.10:FF:000014">
    <property type="entry name" value="Cullin 1"/>
    <property type="match status" value="1"/>
</dbReference>
<dbReference type="Gene3D" id="1.10.10.10">
    <property type="entry name" value="Winged helix-like DNA-binding domain superfamily/Winged helix DNA-binding domain"/>
    <property type="match status" value="2"/>
</dbReference>
<dbReference type="InterPro" id="IPR016158">
    <property type="entry name" value="Cullin_homology"/>
</dbReference>
<dbReference type="InterPro" id="IPR036390">
    <property type="entry name" value="WH_DNA-bd_sf"/>
</dbReference>
<evidence type="ECO:0000313" key="8">
    <source>
        <dbReference type="EMBL" id="VUZ46746.1"/>
    </source>
</evidence>
<accession>A0A564YHR7</accession>
<dbReference type="SUPFAM" id="SSF74788">
    <property type="entry name" value="Cullin repeat-like"/>
    <property type="match status" value="1"/>
</dbReference>
<keyword evidence="2" id="KW-1017">Isopeptide bond</keyword>
<evidence type="ECO:0000256" key="5">
    <source>
        <dbReference type="PROSITE-ProRule" id="PRU00330"/>
    </source>
</evidence>
<evidence type="ECO:0000256" key="4">
    <source>
        <dbReference type="ARBA" id="ARBA00022843"/>
    </source>
</evidence>
<evidence type="ECO:0000256" key="1">
    <source>
        <dbReference type="ARBA" id="ARBA00006019"/>
    </source>
</evidence>
<dbReference type="PANTHER" id="PTHR11932">
    <property type="entry name" value="CULLIN"/>
    <property type="match status" value="1"/>
</dbReference>
<proteinExistence type="inferred from homology"/>
<dbReference type="SUPFAM" id="SSF46785">
    <property type="entry name" value="Winged helix' DNA-binding domain"/>
    <property type="match status" value="1"/>
</dbReference>
<dbReference type="InterPro" id="IPR001373">
    <property type="entry name" value="Cullin_N"/>
</dbReference>
<dbReference type="GO" id="GO:0006511">
    <property type="term" value="P:ubiquitin-dependent protein catabolic process"/>
    <property type="evidence" value="ECO:0007669"/>
    <property type="project" value="InterPro"/>
</dbReference>
<dbReference type="Pfam" id="PF10557">
    <property type="entry name" value="Cullin_Nedd8"/>
    <property type="match status" value="1"/>
</dbReference>
<protein>
    <recommendedName>
        <fullName evidence="7">Cullin family profile domain-containing protein</fullName>
    </recommendedName>
</protein>
<dbReference type="InterPro" id="IPR036388">
    <property type="entry name" value="WH-like_DNA-bd_sf"/>
</dbReference>
<keyword evidence="9" id="KW-1185">Reference proteome</keyword>
<evidence type="ECO:0000259" key="7">
    <source>
        <dbReference type="PROSITE" id="PS50069"/>
    </source>
</evidence>
<dbReference type="Gene3D" id="1.20.1310.10">
    <property type="entry name" value="Cullin Repeats"/>
    <property type="match status" value="4"/>
</dbReference>
<dbReference type="InterPro" id="IPR045093">
    <property type="entry name" value="Cullin"/>
</dbReference>
<gene>
    <name evidence="8" type="ORF">WMSIL1_LOCUS6755</name>
</gene>
<dbReference type="SMART" id="SM00182">
    <property type="entry name" value="CULLIN"/>
    <property type="match status" value="1"/>
</dbReference>
<organism evidence="8 9">
    <name type="scientific">Hymenolepis diminuta</name>
    <name type="common">Rat tapeworm</name>
    <dbReference type="NCBI Taxonomy" id="6216"/>
    <lineage>
        <taxon>Eukaryota</taxon>
        <taxon>Metazoa</taxon>
        <taxon>Spiralia</taxon>
        <taxon>Lophotrochozoa</taxon>
        <taxon>Platyhelminthes</taxon>
        <taxon>Cestoda</taxon>
        <taxon>Eucestoda</taxon>
        <taxon>Cyclophyllidea</taxon>
        <taxon>Hymenolepididae</taxon>
        <taxon>Hymenolepis</taxon>
    </lineage>
</organism>
<dbReference type="PROSITE" id="PS50069">
    <property type="entry name" value="CULLIN_2"/>
    <property type="match status" value="1"/>
</dbReference>
<dbReference type="SUPFAM" id="SSF75632">
    <property type="entry name" value="Cullin homology domain"/>
    <property type="match status" value="1"/>
</dbReference>
<dbReference type="InterPro" id="IPR059120">
    <property type="entry name" value="Cullin-like_AB"/>
</dbReference>
<dbReference type="InterPro" id="IPR016159">
    <property type="entry name" value="Cullin_repeat-like_dom_sf"/>
</dbReference>
<dbReference type="InterPro" id="IPR036317">
    <property type="entry name" value="Cullin_homology_sf"/>
</dbReference>
<keyword evidence="4" id="KW-0832">Ubl conjugation</keyword>
<dbReference type="EMBL" id="CABIJS010000222">
    <property type="protein sequence ID" value="VUZ46746.1"/>
    <property type="molecule type" value="Genomic_DNA"/>
</dbReference>
<dbReference type="Pfam" id="PF00888">
    <property type="entry name" value="Cullin"/>
    <property type="match status" value="1"/>
</dbReference>
<name>A0A564YHR7_HYMDI</name>
<reference evidence="8 9" key="1">
    <citation type="submission" date="2019-07" db="EMBL/GenBank/DDBJ databases">
        <authorList>
            <person name="Jastrzebski P J."/>
            <person name="Paukszto L."/>
            <person name="Jastrzebski P J."/>
        </authorList>
    </citation>
    <scope>NUCLEOTIDE SEQUENCE [LARGE SCALE GENOMIC DNA]</scope>
    <source>
        <strain evidence="8 9">WMS-il1</strain>
    </source>
</reference>
<dbReference type="SMART" id="SM00884">
    <property type="entry name" value="Cullin_Nedd8"/>
    <property type="match status" value="1"/>
</dbReference>
<evidence type="ECO:0000256" key="2">
    <source>
        <dbReference type="ARBA" id="ARBA00022499"/>
    </source>
</evidence>
<sequence>MSAGYDRLADLWKILNPLFEKMLSMNGLTKTEHAQVCNCVYGYCISVDTTVNVSDNSKVIGFELYKRLRQFFKNHVVSLKAKAITLNGSELLSFFEKYWVNYSLAAKYIDHRCNYLNRNWVKTKVDEGSKDIVIVYSLALVIWKDELFKACSRALISAILDEVEKERKGECISTSRLCTVINSLVELCITSESHPTASLNTSIPSVTPRGHDSVLPTQVPSYNPADAHLEWRQGLPVYRDHFEQPFLRETVRYYETESSAYLSRHSVTDYLKWAEICVENEKKRADSYLHKSTLHELIKTTYDCLIGNHIETIAAEFTNLLKENRIEDLARMYKALIRFEEGESRLVQMLETYVDEVGSNALKQVCEAAKTAPKVFVDTIIEVQLKCDNLLQNAFSKNASFSRAIDKGCERFINRNAITEALGSTRKTPELVAKYADILLRKGTRDAQNVDLDEAFGHVMKVFKFVEDKDIFQKFYSNMLARRLVHNQSISEDAEGAMITLLRNSCGLEYTSKLQRMFQDVTSSRDLNACFNEWLKARKEERRDQLDNLSNMADFTIMVLSSNAWPFQAQSQLNLPYELEKCLKVFTEFYQGHHEGRKLAWCYQLCRGEVVSLYTKMRYTFTVSTYQMAILMLFNNANCYSVRQIRELTSLDENMLNQILNIFLKARILMVIAGDASEEQLRQQQTEESTLASTSDALPTLIPDTLLTLFFNYNNKRIRVNLNMPVKSEVKQETETTLANVECDRKLGIQACIVRIMKTRKRLNHQQLLREVIDQMASRFNPPVSQIKLCINSLIERDFIKRDPNNLNIYEYIA</sequence>
<evidence type="ECO:0000256" key="6">
    <source>
        <dbReference type="RuleBase" id="RU003829"/>
    </source>
</evidence>
<dbReference type="FunFam" id="1.20.1310.10:FF:000002">
    <property type="entry name" value="cullin-3 isoform X1"/>
    <property type="match status" value="1"/>
</dbReference>
<dbReference type="InterPro" id="IPR019559">
    <property type="entry name" value="Cullin_neddylation_domain"/>
</dbReference>
<evidence type="ECO:0000313" key="9">
    <source>
        <dbReference type="Proteomes" id="UP000321570"/>
    </source>
</evidence>
<feature type="domain" description="Cullin family profile" evidence="7">
    <location>
        <begin position="427"/>
        <end position="664"/>
    </location>
</feature>
<dbReference type="AlphaFoldDB" id="A0A564YHR7"/>
<dbReference type="Gene3D" id="4.10.1030.10">
    <property type="entry name" value="Ring Box Chain A, domain 5"/>
    <property type="match status" value="1"/>
</dbReference>